<keyword evidence="1" id="KW-0472">Membrane</keyword>
<accession>A0AAX2J3A3</accession>
<feature type="transmembrane region" description="Helical" evidence="1">
    <location>
        <begin position="34"/>
        <end position="55"/>
    </location>
</feature>
<name>A0AAX2J3A3_KINKI</name>
<gene>
    <name evidence="2" type="ORF">NCTC10529_00998</name>
</gene>
<evidence type="ECO:0000313" key="3">
    <source>
        <dbReference type="Proteomes" id="UP000248598"/>
    </source>
</evidence>
<dbReference type="GeneID" id="93262299"/>
<keyword evidence="1" id="KW-0812">Transmembrane</keyword>
<dbReference type="EMBL" id="LS483426">
    <property type="protein sequence ID" value="SQH24804.1"/>
    <property type="molecule type" value="Genomic_DNA"/>
</dbReference>
<reference evidence="2 3" key="1">
    <citation type="submission" date="2018-06" db="EMBL/GenBank/DDBJ databases">
        <authorList>
            <consortium name="Pathogen Informatics"/>
            <person name="Doyle S."/>
        </authorList>
    </citation>
    <scope>NUCLEOTIDE SEQUENCE [LARGE SCALE GENOMIC DNA]</scope>
    <source>
        <strain evidence="2 3">NCTC10529</strain>
    </source>
</reference>
<sequence>MIFKKQPAHWVRALTAQECQLLRQIFRNSIRYKLVRVVCGKFLPLQAAFYFWLIYFCAAK</sequence>
<evidence type="ECO:0000256" key="1">
    <source>
        <dbReference type="SAM" id="Phobius"/>
    </source>
</evidence>
<dbReference type="AlphaFoldDB" id="A0AAX2J3A3"/>
<keyword evidence="1" id="KW-1133">Transmembrane helix</keyword>
<proteinExistence type="predicted"/>
<protein>
    <submittedName>
        <fullName evidence="2">Uncharacterized protein</fullName>
    </submittedName>
</protein>
<organism evidence="2 3">
    <name type="scientific">Kingella kingae</name>
    <dbReference type="NCBI Taxonomy" id="504"/>
    <lineage>
        <taxon>Bacteria</taxon>
        <taxon>Pseudomonadati</taxon>
        <taxon>Pseudomonadota</taxon>
        <taxon>Betaproteobacteria</taxon>
        <taxon>Neisseriales</taxon>
        <taxon>Neisseriaceae</taxon>
        <taxon>Kingella</taxon>
    </lineage>
</organism>
<evidence type="ECO:0000313" key="2">
    <source>
        <dbReference type="EMBL" id="SQH24804.1"/>
    </source>
</evidence>
<dbReference type="Proteomes" id="UP000248598">
    <property type="component" value="Chromosome 1"/>
</dbReference>
<dbReference type="RefSeq" id="WP_003785569.1">
    <property type="nucleotide sequence ID" value="NZ_CP091518.1"/>
</dbReference>